<evidence type="ECO:0000256" key="1">
    <source>
        <dbReference type="SAM" id="MobiDB-lite"/>
    </source>
</evidence>
<evidence type="ECO:0000313" key="2">
    <source>
        <dbReference type="EMBL" id="KAF9067684.1"/>
    </source>
</evidence>
<dbReference type="Proteomes" id="UP000772434">
    <property type="component" value="Unassembled WGS sequence"/>
</dbReference>
<feature type="compositionally biased region" description="Low complexity" evidence="1">
    <location>
        <begin position="250"/>
        <end position="270"/>
    </location>
</feature>
<dbReference type="AlphaFoldDB" id="A0A9P5U6F6"/>
<gene>
    <name evidence="2" type="ORF">BDP27DRAFT_1328524</name>
</gene>
<evidence type="ECO:0000313" key="3">
    <source>
        <dbReference type="Proteomes" id="UP000772434"/>
    </source>
</evidence>
<dbReference type="EMBL" id="JADNRY010000070">
    <property type="protein sequence ID" value="KAF9067684.1"/>
    <property type="molecule type" value="Genomic_DNA"/>
</dbReference>
<reference evidence="2" key="1">
    <citation type="submission" date="2020-11" db="EMBL/GenBank/DDBJ databases">
        <authorList>
            <consortium name="DOE Joint Genome Institute"/>
            <person name="Ahrendt S."/>
            <person name="Riley R."/>
            <person name="Andreopoulos W."/>
            <person name="Labutti K."/>
            <person name="Pangilinan J."/>
            <person name="Ruiz-Duenas F.J."/>
            <person name="Barrasa J.M."/>
            <person name="Sanchez-Garcia M."/>
            <person name="Camarero S."/>
            <person name="Miyauchi S."/>
            <person name="Serrano A."/>
            <person name="Linde D."/>
            <person name="Babiker R."/>
            <person name="Drula E."/>
            <person name="Ayuso-Fernandez I."/>
            <person name="Pacheco R."/>
            <person name="Padilla G."/>
            <person name="Ferreira P."/>
            <person name="Barriuso J."/>
            <person name="Kellner H."/>
            <person name="Castanera R."/>
            <person name="Alfaro M."/>
            <person name="Ramirez L."/>
            <person name="Pisabarro A.G."/>
            <person name="Kuo A."/>
            <person name="Tritt A."/>
            <person name="Lipzen A."/>
            <person name="He G."/>
            <person name="Yan M."/>
            <person name="Ng V."/>
            <person name="Cullen D."/>
            <person name="Martin F."/>
            <person name="Rosso M.-N."/>
            <person name="Henrissat B."/>
            <person name="Hibbett D."/>
            <person name="Martinez A.T."/>
            <person name="Grigoriev I.V."/>
        </authorList>
    </citation>
    <scope>NUCLEOTIDE SEQUENCE</scope>
    <source>
        <strain evidence="2">AH 40177</strain>
    </source>
</reference>
<feature type="compositionally biased region" description="Low complexity" evidence="1">
    <location>
        <begin position="219"/>
        <end position="242"/>
    </location>
</feature>
<dbReference type="OrthoDB" id="2757214at2759"/>
<feature type="compositionally biased region" description="Pro residues" evidence="1">
    <location>
        <begin position="412"/>
        <end position="421"/>
    </location>
</feature>
<protein>
    <submittedName>
        <fullName evidence="2">Uncharacterized protein</fullName>
    </submittedName>
</protein>
<organism evidence="2 3">
    <name type="scientific">Rhodocollybia butyracea</name>
    <dbReference type="NCBI Taxonomy" id="206335"/>
    <lineage>
        <taxon>Eukaryota</taxon>
        <taxon>Fungi</taxon>
        <taxon>Dikarya</taxon>
        <taxon>Basidiomycota</taxon>
        <taxon>Agaricomycotina</taxon>
        <taxon>Agaricomycetes</taxon>
        <taxon>Agaricomycetidae</taxon>
        <taxon>Agaricales</taxon>
        <taxon>Marasmiineae</taxon>
        <taxon>Omphalotaceae</taxon>
        <taxon>Rhodocollybia</taxon>
    </lineage>
</organism>
<comment type="caution">
    <text evidence="2">The sequence shown here is derived from an EMBL/GenBank/DDBJ whole genome shotgun (WGS) entry which is preliminary data.</text>
</comment>
<accession>A0A9P5U6F6</accession>
<keyword evidence="3" id="KW-1185">Reference proteome</keyword>
<feature type="region of interest" description="Disordered" evidence="1">
    <location>
        <begin position="219"/>
        <end position="274"/>
    </location>
</feature>
<feature type="region of interest" description="Disordered" evidence="1">
    <location>
        <begin position="375"/>
        <end position="421"/>
    </location>
</feature>
<sequence>MPSKFKTKLKLPSNKSCSSLLCSLSLPLFLCRSFFLSSIFTLLFLPANGDGDVTCSGTGLNWYMNIVGESPCTTYEKLRQICNPTYQVGTLNPNTPPDTCNDQVSDCCCNSVAFGLSMLCLNCQQGTGSSGNGIDAGQGAYQDYTESCTPVTNQSLPSNIDNAVCDAGIKIIDDLYSRLYWSDGSCVYSEETISTDVAAADGDAFTHCASAQAQIKSSSTSTTAPTSSSSSSTTAPASPTTSNAQANNPSFTSPTSELSSSTRSAGSTTSGAGVLPSQAPTSSIIIITTVISGSSTVITTSAKRYGFVVGQEKDRNRAYYSTLIQIHFRTNRRQPANDPFANLSQQALSPTTDPFSNFSQQPSSLGYIPEKVNHVREPSSSTMADQSEPDAPPMRHVDAGPVRLAPRMSGNLPPPAYGEQI</sequence>
<name>A0A9P5U6F6_9AGAR</name>
<proteinExistence type="predicted"/>